<organism evidence="2 3">
    <name type="scientific">Lepidopterella palustris CBS 459.81</name>
    <dbReference type="NCBI Taxonomy" id="1314670"/>
    <lineage>
        <taxon>Eukaryota</taxon>
        <taxon>Fungi</taxon>
        <taxon>Dikarya</taxon>
        <taxon>Ascomycota</taxon>
        <taxon>Pezizomycotina</taxon>
        <taxon>Dothideomycetes</taxon>
        <taxon>Pleosporomycetidae</taxon>
        <taxon>Mytilinidiales</taxon>
        <taxon>Argynnaceae</taxon>
        <taxon>Lepidopterella</taxon>
    </lineage>
</organism>
<feature type="compositionally biased region" description="Low complexity" evidence="1">
    <location>
        <begin position="607"/>
        <end position="644"/>
    </location>
</feature>
<gene>
    <name evidence="2" type="ORF">K432DRAFT_400416</name>
</gene>
<evidence type="ECO:0000313" key="3">
    <source>
        <dbReference type="Proteomes" id="UP000250266"/>
    </source>
</evidence>
<sequence>MSLHQLVAEAWRYLEGRHDIADILREILGQHALDSSHQVQEDTAGNIEVSLRIIIWIKVILDLQRTYLSGNVSGVNECPPYLLPCLLPSEPVFSIIMYLIQVKSKLFPSQTTIMTREFASQRYFIAQTILSGFRLLLLRNEIVSPQNKRLLQRAIIYAWQHDRLTGVEQFVVSDVFSELLDQIPTDESQVRESFVSEWAKAHLPTFSAGLYPLDIRTDAFLPDVMANLANDEPDWIEFYWILFDVLWATESSLIQRHVDLRQSSTSGTPDGDEGHADGVLEQGKQLRVHLIAAIFERPSSTDVAPRPYLLESLSSALLAGQRHEIVSTGLHQTDSLVPAQARTGRFRSLNSSRSPIEMTRNLETSLTEFIEWLGKRQSGFQQLQFHTNPIRQNLRLVMKDWIKRTSSADVETQTKDLDGPLLPIYIVNCPQLHPVPRKLLEYKLRWCDKWAYESLQSNPPFLNWKESVSCPRCNTAEAKIKHARLFEPLQEMEAMLEPYLMDNYSLSQYSTADSLSCDMASISESDSNPISPPIMPSSTISPAALTPSATFSSPISPSAISLPTLSPAAPFYFTDSPISPYSESLNVPIAIPRDVDLPIPVSPTQNSLSPLSSHSDASDPRTNSSSVKSAQSTTSLGKLKSSSRSVRIMGSIRKKHHSEKQGSTLPPSPRFAFSATGHSLLFWGKSSSSLVRFDIPSNDVTPVLGCRYDVSQIEAAAAGNQRCAIVSANGEKWRLFIYNGVETVPEAEIEIESSMRNPQICVEVSRDDKYAATSLNDQIQIYRLGKPARQVAFHHQIQVQELQGGQLHQRTVLVNQPKVQFDADIDSAAPDLPKTDTGWFGASKTLSSKEAAEEAQRQSAMIGRKISFSPDSRFLAVATQLGDHRVYVDVWDCTREPVGTISENSRSFKLPPWTLNDGDLTTIFYDTFRRCAILTAFLGKEYPVMIPFPGYDELQNEEYSTKIVHAAQSPSGSSFTVANGMTELIQFEYTPKGILSSRKLKKAASKIGNAAFKPGCLALAQPQENVVQAFWIKDGKMMLRTIKMGNGESYRDCDIRAHYDRLAGAAKTIVLTRAPTLRIPELSGQ</sequence>
<dbReference type="SUPFAM" id="SSF82171">
    <property type="entry name" value="DPP6 N-terminal domain-like"/>
    <property type="match status" value="1"/>
</dbReference>
<reference evidence="2 3" key="1">
    <citation type="journal article" date="2016" name="Nat. Commun.">
        <title>Ectomycorrhizal ecology is imprinted in the genome of the dominant symbiotic fungus Cenococcum geophilum.</title>
        <authorList>
            <consortium name="DOE Joint Genome Institute"/>
            <person name="Peter M."/>
            <person name="Kohler A."/>
            <person name="Ohm R.A."/>
            <person name="Kuo A."/>
            <person name="Krutzmann J."/>
            <person name="Morin E."/>
            <person name="Arend M."/>
            <person name="Barry K.W."/>
            <person name="Binder M."/>
            <person name="Choi C."/>
            <person name="Clum A."/>
            <person name="Copeland A."/>
            <person name="Grisel N."/>
            <person name="Haridas S."/>
            <person name="Kipfer T."/>
            <person name="LaButti K."/>
            <person name="Lindquist E."/>
            <person name="Lipzen A."/>
            <person name="Maire R."/>
            <person name="Meier B."/>
            <person name="Mihaltcheva S."/>
            <person name="Molinier V."/>
            <person name="Murat C."/>
            <person name="Poggeler S."/>
            <person name="Quandt C.A."/>
            <person name="Sperisen C."/>
            <person name="Tritt A."/>
            <person name="Tisserant E."/>
            <person name="Crous P.W."/>
            <person name="Henrissat B."/>
            <person name="Nehls U."/>
            <person name="Egli S."/>
            <person name="Spatafora J.W."/>
            <person name="Grigoriev I.V."/>
            <person name="Martin F.M."/>
        </authorList>
    </citation>
    <scope>NUCLEOTIDE SEQUENCE [LARGE SCALE GENOMIC DNA]</scope>
    <source>
        <strain evidence="2 3">CBS 459.81</strain>
    </source>
</reference>
<evidence type="ECO:0000313" key="2">
    <source>
        <dbReference type="EMBL" id="OCK85328.1"/>
    </source>
</evidence>
<dbReference type="Proteomes" id="UP000250266">
    <property type="component" value="Unassembled WGS sequence"/>
</dbReference>
<dbReference type="OrthoDB" id="5411560at2759"/>
<feature type="region of interest" description="Disordered" evidence="1">
    <location>
        <begin position="598"/>
        <end position="644"/>
    </location>
</feature>
<keyword evidence="3" id="KW-1185">Reference proteome</keyword>
<evidence type="ECO:0000256" key="1">
    <source>
        <dbReference type="SAM" id="MobiDB-lite"/>
    </source>
</evidence>
<protein>
    <submittedName>
        <fullName evidence="2">Uncharacterized protein</fullName>
    </submittedName>
</protein>
<name>A0A8E2EK85_9PEZI</name>
<proteinExistence type="predicted"/>
<dbReference type="EMBL" id="KV744821">
    <property type="protein sequence ID" value="OCK85328.1"/>
    <property type="molecule type" value="Genomic_DNA"/>
</dbReference>
<accession>A0A8E2EK85</accession>
<dbReference type="AlphaFoldDB" id="A0A8E2EK85"/>